<evidence type="ECO:0000256" key="1">
    <source>
        <dbReference type="ARBA" id="ARBA00023125"/>
    </source>
</evidence>
<dbReference type="GO" id="GO:0003677">
    <property type="term" value="F:DNA binding"/>
    <property type="evidence" value="ECO:0007669"/>
    <property type="project" value="UniProtKB-KW"/>
</dbReference>
<organism evidence="3 4">
    <name type="scientific">Pedobacter metabolipauper</name>
    <dbReference type="NCBI Taxonomy" id="425513"/>
    <lineage>
        <taxon>Bacteria</taxon>
        <taxon>Pseudomonadati</taxon>
        <taxon>Bacteroidota</taxon>
        <taxon>Sphingobacteriia</taxon>
        <taxon>Sphingobacteriales</taxon>
        <taxon>Sphingobacteriaceae</taxon>
        <taxon>Pedobacter</taxon>
    </lineage>
</organism>
<gene>
    <name evidence="3" type="ORF">ATK78_0734</name>
</gene>
<reference evidence="3 4" key="1">
    <citation type="submission" date="2019-03" db="EMBL/GenBank/DDBJ databases">
        <title>Genomic Encyclopedia of Archaeal and Bacterial Type Strains, Phase II (KMG-II): from individual species to whole genera.</title>
        <authorList>
            <person name="Goeker M."/>
        </authorList>
    </citation>
    <scope>NUCLEOTIDE SEQUENCE [LARGE SCALE GENOMIC DNA]</scope>
    <source>
        <strain evidence="3 4">DSM 19035</strain>
    </source>
</reference>
<feature type="domain" description="HTH cro/C1-type" evidence="2">
    <location>
        <begin position="8"/>
        <end position="62"/>
    </location>
</feature>
<sequence length="111" mass="12728">MKSLGEKFKILRQKKGVNQRSMAQLLKISIPAYSKLETGITDPNYSRILQIAGLYDMSVKQLLAVGEEESDEHSLLVVQLKQKITELESNVIRLQGKLIDLYDREDKRSKH</sequence>
<dbReference type="CDD" id="cd00093">
    <property type="entry name" value="HTH_XRE"/>
    <property type="match status" value="1"/>
</dbReference>
<dbReference type="OrthoDB" id="795038at2"/>
<dbReference type="InterPro" id="IPR001387">
    <property type="entry name" value="Cro/C1-type_HTH"/>
</dbReference>
<keyword evidence="1" id="KW-0238">DNA-binding</keyword>
<dbReference type="PANTHER" id="PTHR46558">
    <property type="entry name" value="TRACRIPTIONAL REGULATORY PROTEIN-RELATED-RELATED"/>
    <property type="match status" value="1"/>
</dbReference>
<accession>A0A4R6T2M7</accession>
<evidence type="ECO:0000313" key="4">
    <source>
        <dbReference type="Proteomes" id="UP000295620"/>
    </source>
</evidence>
<comment type="caution">
    <text evidence="3">The sequence shown here is derived from an EMBL/GenBank/DDBJ whole genome shotgun (WGS) entry which is preliminary data.</text>
</comment>
<keyword evidence="4" id="KW-1185">Reference proteome</keyword>
<dbReference type="Pfam" id="PF01381">
    <property type="entry name" value="HTH_3"/>
    <property type="match status" value="1"/>
</dbReference>
<proteinExistence type="predicted"/>
<dbReference type="RefSeq" id="WP_133574671.1">
    <property type="nucleotide sequence ID" value="NZ_SNYC01000003.1"/>
</dbReference>
<evidence type="ECO:0000313" key="3">
    <source>
        <dbReference type="EMBL" id="TDQ11611.1"/>
    </source>
</evidence>
<dbReference type="InterPro" id="IPR010982">
    <property type="entry name" value="Lambda_DNA-bd_dom_sf"/>
</dbReference>
<dbReference type="SMART" id="SM00530">
    <property type="entry name" value="HTH_XRE"/>
    <property type="match status" value="1"/>
</dbReference>
<dbReference type="AlphaFoldDB" id="A0A4R6T2M7"/>
<dbReference type="PANTHER" id="PTHR46558:SF13">
    <property type="entry name" value="HTH-TYPE TRANSCRIPTIONAL REGULATOR IMMR"/>
    <property type="match status" value="1"/>
</dbReference>
<protein>
    <submittedName>
        <fullName evidence="3">Helix-turn-helix protein</fullName>
    </submittedName>
</protein>
<dbReference type="Proteomes" id="UP000295620">
    <property type="component" value="Unassembled WGS sequence"/>
</dbReference>
<dbReference type="SUPFAM" id="SSF47413">
    <property type="entry name" value="lambda repressor-like DNA-binding domains"/>
    <property type="match status" value="1"/>
</dbReference>
<dbReference type="EMBL" id="SNYC01000003">
    <property type="protein sequence ID" value="TDQ11611.1"/>
    <property type="molecule type" value="Genomic_DNA"/>
</dbReference>
<dbReference type="Gene3D" id="1.10.260.40">
    <property type="entry name" value="lambda repressor-like DNA-binding domains"/>
    <property type="match status" value="1"/>
</dbReference>
<name>A0A4R6T2M7_9SPHI</name>
<evidence type="ECO:0000259" key="2">
    <source>
        <dbReference type="PROSITE" id="PS50943"/>
    </source>
</evidence>
<dbReference type="PROSITE" id="PS50943">
    <property type="entry name" value="HTH_CROC1"/>
    <property type="match status" value="1"/>
</dbReference>